<protein>
    <submittedName>
        <fullName evidence="2">Uncharacterized protein</fullName>
    </submittedName>
</protein>
<proteinExistence type="predicted"/>
<name>A0AAN8GHK3_PATCE</name>
<comment type="caution">
    <text evidence="2">The sequence shown here is derived from an EMBL/GenBank/DDBJ whole genome shotgun (WGS) entry which is preliminary data.</text>
</comment>
<organism evidence="2 3">
    <name type="scientific">Patella caerulea</name>
    <name type="common">Rayed Mediterranean limpet</name>
    <dbReference type="NCBI Taxonomy" id="87958"/>
    <lineage>
        <taxon>Eukaryota</taxon>
        <taxon>Metazoa</taxon>
        <taxon>Spiralia</taxon>
        <taxon>Lophotrochozoa</taxon>
        <taxon>Mollusca</taxon>
        <taxon>Gastropoda</taxon>
        <taxon>Patellogastropoda</taxon>
        <taxon>Patelloidea</taxon>
        <taxon>Patellidae</taxon>
        <taxon>Patella</taxon>
    </lineage>
</organism>
<keyword evidence="3" id="KW-1185">Reference proteome</keyword>
<feature type="region of interest" description="Disordered" evidence="1">
    <location>
        <begin position="42"/>
        <end position="84"/>
    </location>
</feature>
<evidence type="ECO:0000256" key="1">
    <source>
        <dbReference type="SAM" id="MobiDB-lite"/>
    </source>
</evidence>
<dbReference type="AlphaFoldDB" id="A0AAN8GHK3"/>
<reference evidence="2 3" key="1">
    <citation type="submission" date="2024-01" db="EMBL/GenBank/DDBJ databases">
        <title>The genome of the rayed Mediterranean limpet Patella caerulea (Linnaeus, 1758).</title>
        <authorList>
            <person name="Anh-Thu Weber A."/>
            <person name="Halstead-Nussloch G."/>
        </authorList>
    </citation>
    <scope>NUCLEOTIDE SEQUENCE [LARGE SCALE GENOMIC DNA]</scope>
    <source>
        <strain evidence="2">AATW-2023a</strain>
        <tissue evidence="2">Whole specimen</tissue>
    </source>
</reference>
<accession>A0AAN8GHK3</accession>
<feature type="compositionally biased region" description="Polar residues" evidence="1">
    <location>
        <begin position="61"/>
        <end position="73"/>
    </location>
</feature>
<dbReference type="Proteomes" id="UP001347796">
    <property type="component" value="Unassembled WGS sequence"/>
</dbReference>
<sequence length="84" mass="9816">MPKLAAVMEIKDYVTREKDWGKKSACCENKTDAFRRDPCKRQEDFNVDNDDTEQELRDSDLTCNPQIDYTSDENNSKVRAVSRH</sequence>
<evidence type="ECO:0000313" key="2">
    <source>
        <dbReference type="EMBL" id="KAK6169029.1"/>
    </source>
</evidence>
<evidence type="ECO:0000313" key="3">
    <source>
        <dbReference type="Proteomes" id="UP001347796"/>
    </source>
</evidence>
<dbReference type="EMBL" id="JAZGQO010000015">
    <property type="protein sequence ID" value="KAK6169029.1"/>
    <property type="molecule type" value="Genomic_DNA"/>
</dbReference>
<gene>
    <name evidence="2" type="ORF">SNE40_020159</name>
</gene>